<gene>
    <name evidence="2" type="ORF">NBH21_25555</name>
</gene>
<organism evidence="2 3">
    <name type="scientific">Ciceribacter sichuanensis</name>
    <dbReference type="NCBI Taxonomy" id="2949647"/>
    <lineage>
        <taxon>Bacteria</taxon>
        <taxon>Pseudomonadati</taxon>
        <taxon>Pseudomonadota</taxon>
        <taxon>Alphaproteobacteria</taxon>
        <taxon>Hyphomicrobiales</taxon>
        <taxon>Rhizobiaceae</taxon>
        <taxon>Ciceribacter</taxon>
    </lineage>
</organism>
<evidence type="ECO:0000256" key="1">
    <source>
        <dbReference type="SAM" id="MobiDB-lite"/>
    </source>
</evidence>
<evidence type="ECO:0000313" key="2">
    <source>
        <dbReference type="EMBL" id="MCO5960132.1"/>
    </source>
</evidence>
<proteinExistence type="predicted"/>
<dbReference type="RefSeq" id="WP_250914796.1">
    <property type="nucleotide sequence ID" value="NZ_JAMXLX010000016.1"/>
</dbReference>
<evidence type="ECO:0000313" key="3">
    <source>
        <dbReference type="Proteomes" id="UP001155380"/>
    </source>
</evidence>
<dbReference type="Pfam" id="PF09954">
    <property type="entry name" value="DUF2188"/>
    <property type="match status" value="1"/>
</dbReference>
<feature type="region of interest" description="Disordered" evidence="1">
    <location>
        <begin position="63"/>
        <end position="84"/>
    </location>
</feature>
<comment type="caution">
    <text evidence="2">The sequence shown here is derived from an EMBL/GenBank/DDBJ whole genome shotgun (WGS) entry which is preliminary data.</text>
</comment>
<feature type="compositionally biased region" description="Basic and acidic residues" evidence="1">
    <location>
        <begin position="64"/>
        <end position="84"/>
    </location>
</feature>
<protein>
    <submittedName>
        <fullName evidence="2">DUF2188 domain-containing protein</fullName>
    </submittedName>
</protein>
<dbReference type="InterPro" id="IPR018691">
    <property type="entry name" value="DUF2188"/>
</dbReference>
<reference evidence="2" key="1">
    <citation type="submission" date="2022-06" db="EMBL/GenBank/DDBJ databases">
        <authorList>
            <person name="Sun Q."/>
        </authorList>
    </citation>
    <scope>NUCLEOTIDE SEQUENCE</scope>
    <source>
        <strain evidence="2">S101</strain>
    </source>
</reference>
<dbReference type="Proteomes" id="UP001155380">
    <property type="component" value="Unassembled WGS sequence"/>
</dbReference>
<dbReference type="EMBL" id="JAMXLX010000016">
    <property type="protein sequence ID" value="MCO5960132.1"/>
    <property type="molecule type" value="Genomic_DNA"/>
</dbReference>
<sequence length="84" mass="9399">MTTVPNHLTYHVGRHDGGWAYHLDNVWSEPFPTHAAAHAAAHQAARRQQRSGQSAEIVYQAEDGTWHREFAGPSDRPDVSVAER</sequence>
<name>A0AAJ1C1L5_9HYPH</name>
<dbReference type="AlphaFoldDB" id="A0AAJ1C1L5"/>
<accession>A0AAJ1C1L5</accession>